<proteinExistence type="predicted"/>
<keyword evidence="1" id="KW-0812">Transmembrane</keyword>
<evidence type="ECO:0000259" key="2">
    <source>
        <dbReference type="Pfam" id="PF08241"/>
    </source>
</evidence>
<keyword evidence="1" id="KW-1133">Transmembrane helix</keyword>
<feature type="domain" description="Methyltransferase type 11" evidence="2">
    <location>
        <begin position="78"/>
        <end position="176"/>
    </location>
</feature>
<organism evidence="3 4">
    <name type="scientific">Limulus polyphemus</name>
    <name type="common">Atlantic horseshoe crab</name>
    <dbReference type="NCBI Taxonomy" id="6850"/>
    <lineage>
        <taxon>Eukaryota</taxon>
        <taxon>Metazoa</taxon>
        <taxon>Ecdysozoa</taxon>
        <taxon>Arthropoda</taxon>
        <taxon>Chelicerata</taxon>
        <taxon>Merostomata</taxon>
        <taxon>Xiphosura</taxon>
        <taxon>Limulidae</taxon>
        <taxon>Limulus</taxon>
    </lineage>
</organism>
<feature type="transmembrane region" description="Helical" evidence="1">
    <location>
        <begin position="168"/>
        <end position="189"/>
    </location>
</feature>
<dbReference type="Pfam" id="PF08241">
    <property type="entry name" value="Methyltransf_11"/>
    <property type="match status" value="1"/>
</dbReference>
<dbReference type="PANTHER" id="PTHR43861:SF1">
    <property type="entry name" value="TRANS-ACONITATE 2-METHYLTRANSFERASE"/>
    <property type="match status" value="1"/>
</dbReference>
<name>A0ABM1BCS2_LIMPO</name>
<dbReference type="RefSeq" id="XP_013779369.1">
    <property type="nucleotide sequence ID" value="XM_013923915.1"/>
</dbReference>
<evidence type="ECO:0000313" key="4">
    <source>
        <dbReference type="RefSeq" id="XP_013779369.1"/>
    </source>
</evidence>
<dbReference type="GeneID" id="106463836"/>
<keyword evidence="3" id="KW-1185">Reference proteome</keyword>
<dbReference type="InterPro" id="IPR013216">
    <property type="entry name" value="Methyltransf_11"/>
</dbReference>
<dbReference type="SUPFAM" id="SSF53335">
    <property type="entry name" value="S-adenosyl-L-methionine-dependent methyltransferases"/>
    <property type="match status" value="1"/>
</dbReference>
<dbReference type="Gene3D" id="3.40.50.150">
    <property type="entry name" value="Vaccinia Virus protein VP39"/>
    <property type="match status" value="1"/>
</dbReference>
<keyword evidence="1" id="KW-0472">Membrane</keyword>
<protein>
    <submittedName>
        <fullName evidence="4">Juvenile hormone acid O-methyltransferase-like</fullName>
    </submittedName>
</protein>
<dbReference type="PANTHER" id="PTHR43861">
    <property type="entry name" value="TRANS-ACONITATE 2-METHYLTRANSFERASE-RELATED"/>
    <property type="match status" value="1"/>
</dbReference>
<reference evidence="4" key="1">
    <citation type="submission" date="2025-08" db="UniProtKB">
        <authorList>
            <consortium name="RefSeq"/>
        </authorList>
    </citation>
    <scope>IDENTIFICATION</scope>
    <source>
        <tissue evidence="4">Muscle</tissue>
    </source>
</reference>
<accession>A0ABM1BCS2</accession>
<dbReference type="InterPro" id="IPR029063">
    <property type="entry name" value="SAM-dependent_MTases_sf"/>
</dbReference>
<evidence type="ECO:0000256" key="1">
    <source>
        <dbReference type="SAM" id="Phobius"/>
    </source>
</evidence>
<gene>
    <name evidence="4" type="primary">LOC106463836</name>
</gene>
<sequence length="207" mass="24202">MESSRFPESLVHGKCSSKERLARNIAERLSAYQDGKKKMNPKPAQYVSTRPKSYIDWIESRLSHYVSQMTWSNEEVGLDFGCGSGHVTRDVLLPHCPNLTKVIALEVQPAVVDYAKQTFNHEKIEYMVLDIMERTPQEWDKMFDKVFSFFSFHFVKDCRKYLNTVRRLLKPGGYFLTLGVTSVPLFYVWSEMSSMEQWKDYFKLGKL</sequence>
<dbReference type="CDD" id="cd02440">
    <property type="entry name" value="AdoMet_MTases"/>
    <property type="match status" value="1"/>
</dbReference>
<evidence type="ECO:0000313" key="3">
    <source>
        <dbReference type="Proteomes" id="UP000694941"/>
    </source>
</evidence>
<dbReference type="Proteomes" id="UP000694941">
    <property type="component" value="Unplaced"/>
</dbReference>